<dbReference type="PRINTS" id="PR00237">
    <property type="entry name" value="GPCRRHODOPSN"/>
</dbReference>
<feature type="transmembrane region" description="Helical" evidence="6">
    <location>
        <begin position="366"/>
        <end position="390"/>
    </location>
</feature>
<dbReference type="Pfam" id="PF00001">
    <property type="entry name" value="7tm_1"/>
    <property type="match status" value="1"/>
</dbReference>
<evidence type="ECO:0000256" key="1">
    <source>
        <dbReference type="ARBA" id="ARBA00004370"/>
    </source>
</evidence>
<evidence type="ECO:0000259" key="7">
    <source>
        <dbReference type="PROSITE" id="PS50262"/>
    </source>
</evidence>
<dbReference type="SUPFAM" id="SSF81321">
    <property type="entry name" value="Family A G protein-coupled receptor-like"/>
    <property type="match status" value="1"/>
</dbReference>
<dbReference type="Proteomes" id="UP000275846">
    <property type="component" value="Unassembled WGS sequence"/>
</dbReference>
<evidence type="ECO:0000256" key="4">
    <source>
        <dbReference type="ARBA" id="ARBA00023136"/>
    </source>
</evidence>
<protein>
    <submittedName>
        <fullName evidence="10">G_PROTEIN_RECEP_F1_2 domain-containing protein</fullName>
    </submittedName>
</protein>
<organism evidence="10">
    <name type="scientific">Schistocephalus solidus</name>
    <name type="common">Tapeworm</name>
    <dbReference type="NCBI Taxonomy" id="70667"/>
    <lineage>
        <taxon>Eukaryota</taxon>
        <taxon>Metazoa</taxon>
        <taxon>Spiralia</taxon>
        <taxon>Lophotrochozoa</taxon>
        <taxon>Platyhelminthes</taxon>
        <taxon>Cestoda</taxon>
        <taxon>Eucestoda</taxon>
        <taxon>Diphyllobothriidea</taxon>
        <taxon>Diphyllobothriidae</taxon>
        <taxon>Schistocephalus</taxon>
    </lineage>
</organism>
<dbReference type="InterPro" id="IPR017452">
    <property type="entry name" value="GPCR_Rhodpsn_7TM"/>
</dbReference>
<comment type="subcellular location">
    <subcellularLocation>
        <location evidence="1">Membrane</location>
    </subcellularLocation>
</comment>
<dbReference type="GO" id="GO:0004930">
    <property type="term" value="F:G protein-coupled receptor activity"/>
    <property type="evidence" value="ECO:0007669"/>
    <property type="project" value="InterPro"/>
</dbReference>
<dbReference type="InterPro" id="IPR000276">
    <property type="entry name" value="GPCR_Rhodpsn"/>
</dbReference>
<feature type="transmembrane region" description="Helical" evidence="6">
    <location>
        <begin position="58"/>
        <end position="79"/>
    </location>
</feature>
<dbReference type="OrthoDB" id="10011262at2759"/>
<evidence type="ECO:0000313" key="10">
    <source>
        <dbReference type="WBParaSite" id="SSLN_0000348101-mRNA-1"/>
    </source>
</evidence>
<dbReference type="PROSITE" id="PS50262">
    <property type="entry name" value="G_PROTEIN_RECEP_F1_2"/>
    <property type="match status" value="1"/>
</dbReference>
<dbReference type="GO" id="GO:0016020">
    <property type="term" value="C:membrane"/>
    <property type="evidence" value="ECO:0007669"/>
    <property type="project" value="UniProtKB-SubCell"/>
</dbReference>
<evidence type="ECO:0000256" key="5">
    <source>
        <dbReference type="SAM" id="MobiDB-lite"/>
    </source>
</evidence>
<reference evidence="10" key="1">
    <citation type="submission" date="2016-06" db="UniProtKB">
        <authorList>
            <consortium name="WormBaseParasite"/>
        </authorList>
    </citation>
    <scope>IDENTIFICATION</scope>
</reference>
<evidence type="ECO:0000256" key="6">
    <source>
        <dbReference type="SAM" id="Phobius"/>
    </source>
</evidence>
<keyword evidence="4 6" id="KW-0472">Membrane</keyword>
<dbReference type="CDD" id="cd14978">
    <property type="entry name" value="7tmA_FMRFamide_R-like"/>
    <property type="match status" value="1"/>
</dbReference>
<proteinExistence type="predicted"/>
<gene>
    <name evidence="8" type="ORF">SSLN_LOCUS3378</name>
</gene>
<evidence type="ECO:0000313" key="9">
    <source>
        <dbReference type="Proteomes" id="UP000275846"/>
    </source>
</evidence>
<dbReference type="STRING" id="70667.A0A183SGN0"/>
<dbReference type="InterPro" id="IPR052954">
    <property type="entry name" value="GPCR-Ligand_Int"/>
</dbReference>
<name>A0A183SGN0_SCHSO</name>
<keyword evidence="3 6" id="KW-1133">Transmembrane helix</keyword>
<keyword evidence="2 6" id="KW-0812">Transmembrane</keyword>
<dbReference type="WBParaSite" id="SSLN_0000348101-mRNA-1">
    <property type="protein sequence ID" value="SSLN_0000348101-mRNA-1"/>
    <property type="gene ID" value="SSLN_0000348101"/>
</dbReference>
<dbReference type="AlphaFoldDB" id="A0A183SGN0"/>
<accession>A0A183SGN0</accession>
<reference evidence="8 9" key="2">
    <citation type="submission" date="2018-11" db="EMBL/GenBank/DDBJ databases">
        <authorList>
            <consortium name="Pathogen Informatics"/>
        </authorList>
    </citation>
    <scope>NUCLEOTIDE SEQUENCE [LARGE SCALE GENOMIC DNA]</scope>
    <source>
        <strain evidence="8 9">NST_G2</strain>
    </source>
</reference>
<dbReference type="EMBL" id="UYSU01032523">
    <property type="protein sequence ID" value="VDL89763.1"/>
    <property type="molecule type" value="Genomic_DNA"/>
</dbReference>
<feature type="transmembrane region" description="Helical" evidence="6">
    <location>
        <begin position="326"/>
        <end position="346"/>
    </location>
</feature>
<evidence type="ECO:0000313" key="8">
    <source>
        <dbReference type="EMBL" id="VDL89763.1"/>
    </source>
</evidence>
<feature type="region of interest" description="Disordered" evidence="5">
    <location>
        <begin position="284"/>
        <end position="303"/>
    </location>
</feature>
<feature type="transmembrane region" description="Helical" evidence="6">
    <location>
        <begin position="198"/>
        <end position="221"/>
    </location>
</feature>
<feature type="domain" description="G-protein coupled receptors family 1 profile" evidence="7">
    <location>
        <begin position="33"/>
        <end position="387"/>
    </location>
</feature>
<feature type="transmembrane region" description="Helical" evidence="6">
    <location>
        <begin position="91"/>
        <end position="117"/>
    </location>
</feature>
<feature type="transmembrane region" description="Helical" evidence="6">
    <location>
        <begin position="16"/>
        <end position="37"/>
    </location>
</feature>
<evidence type="ECO:0000256" key="3">
    <source>
        <dbReference type="ARBA" id="ARBA00022989"/>
    </source>
</evidence>
<dbReference type="Gene3D" id="1.20.1070.10">
    <property type="entry name" value="Rhodopsin 7-helix transmembrane proteins"/>
    <property type="match status" value="1"/>
</dbReference>
<dbReference type="PANTHER" id="PTHR46641:SF2">
    <property type="entry name" value="FMRFAMIDE RECEPTOR"/>
    <property type="match status" value="1"/>
</dbReference>
<dbReference type="PANTHER" id="PTHR46641">
    <property type="entry name" value="FMRFAMIDE RECEPTOR-RELATED"/>
    <property type="match status" value="1"/>
</dbReference>
<keyword evidence="9" id="KW-1185">Reference proteome</keyword>
<feature type="transmembrane region" description="Helical" evidence="6">
    <location>
        <begin position="137"/>
        <end position="157"/>
    </location>
</feature>
<sequence length="418" mass="47289">MLKNDSQILEYNFGEWLIFGPISAPLTICGLIGNGLTLQTLHQKGLSSMTSNIFLKTLTLADGALLLSYFVSFCIPMLVPSNVATWMEESGIYPVIYPIALTAQTIGVYTVVVFSIIRYVTISHPLRRNACRTRKKARILIGAIVSFSILFNVPRVFEYLSIPLKPANCSSISEHEGCSYEMRNLGSVHLYVSIYRSYAYTFGIFVVPVSIVAVLNARLAIILHRIRFRFGDGHIQHRGPSGGTPMTWPTVRKNMAASMHHSASGLDVTSGWDQASLEDVPIGSSEASGTNTVKDKSQCKNRSRSNPYYRPVIDRGIQYKRHRIQVTARLFCLVTVFTAFQTFPMIDNLLLHFCDDWVQSTFPNYNIFYALCQFSVMLNASVNTVLYCFLGRRFRREFLKVLHRQKKCIRAYLLLLRC</sequence>
<evidence type="ECO:0000256" key="2">
    <source>
        <dbReference type="ARBA" id="ARBA00022692"/>
    </source>
</evidence>